<dbReference type="AlphaFoldDB" id="A0A9P4PX02"/>
<accession>A0A9P4PX02</accession>
<proteinExistence type="predicted"/>
<organism evidence="1 2">
    <name type="scientific">Karstenula rhodostoma CBS 690.94</name>
    <dbReference type="NCBI Taxonomy" id="1392251"/>
    <lineage>
        <taxon>Eukaryota</taxon>
        <taxon>Fungi</taxon>
        <taxon>Dikarya</taxon>
        <taxon>Ascomycota</taxon>
        <taxon>Pezizomycotina</taxon>
        <taxon>Dothideomycetes</taxon>
        <taxon>Pleosporomycetidae</taxon>
        <taxon>Pleosporales</taxon>
        <taxon>Massarineae</taxon>
        <taxon>Didymosphaeriaceae</taxon>
        <taxon>Karstenula</taxon>
    </lineage>
</organism>
<keyword evidence="2" id="KW-1185">Reference proteome</keyword>
<comment type="caution">
    <text evidence="1">The sequence shown here is derived from an EMBL/GenBank/DDBJ whole genome shotgun (WGS) entry which is preliminary data.</text>
</comment>
<dbReference type="Proteomes" id="UP000799764">
    <property type="component" value="Unassembled WGS sequence"/>
</dbReference>
<evidence type="ECO:0000313" key="2">
    <source>
        <dbReference type="Proteomes" id="UP000799764"/>
    </source>
</evidence>
<name>A0A9P4PX02_9PLEO</name>
<gene>
    <name evidence="1" type="ORF">P171DRAFT_147895</name>
</gene>
<reference evidence="1" key="1">
    <citation type="journal article" date="2020" name="Stud. Mycol.">
        <title>101 Dothideomycetes genomes: a test case for predicting lifestyles and emergence of pathogens.</title>
        <authorList>
            <person name="Haridas S."/>
            <person name="Albert R."/>
            <person name="Binder M."/>
            <person name="Bloem J."/>
            <person name="Labutti K."/>
            <person name="Salamov A."/>
            <person name="Andreopoulos B."/>
            <person name="Baker S."/>
            <person name="Barry K."/>
            <person name="Bills G."/>
            <person name="Bluhm B."/>
            <person name="Cannon C."/>
            <person name="Castanera R."/>
            <person name="Culley D."/>
            <person name="Daum C."/>
            <person name="Ezra D."/>
            <person name="Gonzalez J."/>
            <person name="Henrissat B."/>
            <person name="Kuo A."/>
            <person name="Liang C."/>
            <person name="Lipzen A."/>
            <person name="Lutzoni F."/>
            <person name="Magnuson J."/>
            <person name="Mondo S."/>
            <person name="Nolan M."/>
            <person name="Ohm R."/>
            <person name="Pangilinan J."/>
            <person name="Park H.-J."/>
            <person name="Ramirez L."/>
            <person name="Alfaro M."/>
            <person name="Sun H."/>
            <person name="Tritt A."/>
            <person name="Yoshinaga Y."/>
            <person name="Zwiers L.-H."/>
            <person name="Turgeon B."/>
            <person name="Goodwin S."/>
            <person name="Spatafora J."/>
            <person name="Crous P."/>
            <person name="Grigoriev I."/>
        </authorList>
    </citation>
    <scope>NUCLEOTIDE SEQUENCE</scope>
    <source>
        <strain evidence="1">CBS 690.94</strain>
    </source>
</reference>
<evidence type="ECO:0000313" key="1">
    <source>
        <dbReference type="EMBL" id="KAF2450868.1"/>
    </source>
</evidence>
<dbReference type="EMBL" id="MU001493">
    <property type="protein sequence ID" value="KAF2450868.1"/>
    <property type="molecule type" value="Genomic_DNA"/>
</dbReference>
<sequence>MGCRKLICKILSANRHESCKILHFICPRSCAGFFSPAVCELSAQGYVYHRLALTLATHADGLAKPEKIHPQTGTDFSLSTAGFLGICSSAILCPYPFPRTVRDQSCTGHYCSRPGSQESDSSRSAEPSGGLVRVIRSVRATSNPLVDCRDSRRMKIECAMPSKPCLCEISETNYYFTDRIVLG</sequence>
<protein>
    <submittedName>
        <fullName evidence="1">Uncharacterized protein</fullName>
    </submittedName>
</protein>